<dbReference type="Gene3D" id="2.30.42.10">
    <property type="match status" value="1"/>
</dbReference>
<dbReference type="EMBL" id="AACHYE010000003">
    <property type="protein sequence ID" value="EAK6412911.1"/>
    <property type="molecule type" value="Genomic_DNA"/>
</dbReference>
<dbReference type="AlphaFoldDB" id="A0A1D9BME3"/>
<evidence type="ECO:0000259" key="1">
    <source>
        <dbReference type="PROSITE" id="PS50106"/>
    </source>
</evidence>
<dbReference type="Proteomes" id="UP000410873">
    <property type="component" value="Unassembled WGS sequence"/>
</dbReference>
<dbReference type="Proteomes" id="UP000392616">
    <property type="component" value="Unassembled WGS sequence"/>
</dbReference>
<evidence type="ECO:0000313" key="3">
    <source>
        <dbReference type="EMBL" id="EAK6412911.1"/>
    </source>
</evidence>
<reference evidence="3 4" key="2">
    <citation type="submission" date="2018-05" db="EMBL/GenBank/DDBJ databases">
        <authorList>
            <consortium name="NARMS: The National Antimicrobial Resistance Monitoring System"/>
        </authorList>
    </citation>
    <scope>NUCLEOTIDE SEQUENCE [LARGE SCALE GENOMIC DNA]</scope>
    <source>
        <strain evidence="3 4">CVM N62988</strain>
    </source>
</reference>
<dbReference type="OMA" id="NICYQML"/>
<dbReference type="RefSeq" id="WP_002851505.1">
    <property type="nucleotide sequence ID" value="NZ_AACERE020000002.1"/>
</dbReference>
<dbReference type="EMBL" id="AACFWJ010000006">
    <property type="protein sequence ID" value="EAK3959478.1"/>
    <property type="molecule type" value="Genomic_DNA"/>
</dbReference>
<proteinExistence type="predicted"/>
<protein>
    <submittedName>
        <fullName evidence="3">PDZ domain-containing protein</fullName>
    </submittedName>
</protein>
<evidence type="ECO:0000313" key="5">
    <source>
        <dbReference type="Proteomes" id="UP000410873"/>
    </source>
</evidence>
<evidence type="ECO:0000313" key="4">
    <source>
        <dbReference type="Proteomes" id="UP000392616"/>
    </source>
</evidence>
<dbReference type="Pfam" id="PF13180">
    <property type="entry name" value="PDZ_2"/>
    <property type="match status" value="1"/>
</dbReference>
<dbReference type="InterPro" id="IPR001478">
    <property type="entry name" value="PDZ"/>
</dbReference>
<dbReference type="InterPro" id="IPR055911">
    <property type="entry name" value="DUF7488"/>
</dbReference>
<sequence length="364" mass="41376">MKKILIICMLFTLSFGIERPKFEDFLAGYERNKASMLNYEGMPAFALSENLLAVLKQPNAKLNKYVKYDPFLNLYLVRTDFSLIPTPMGDEEKLTRNDWVGIWDPNKPYIGHIKYLAQNIDEKDQLDFNSKIGLLGTPCCEMMGIALNNSSFIGNRYLKHFMKYNDVYWGDIGVDFVVRENKIYVNNVRKNPQFLINDQVISVDGLPANDLRKLNEKILFADRGSTLYFQVLRDNMDLNISTEVFAKDLSKFNLPDSKPKPKITNFTSNLGLTVNASLVVTKIDPKSKVSNAGFMVGDKILRVNNIILNNFKELQNILSAGNDFSILIERKSTKLPLSNFNNELGGNANSGGDGKFQFFIRLTK</sequence>
<reference evidence="2 5" key="1">
    <citation type="submission" date="2018-05" db="EMBL/GenBank/DDBJ databases">
        <authorList>
            <consortium name="PulseNet: The National Subtyping Network for Foodborne Disease Surveillance"/>
            <person name="Tarr C.L."/>
            <person name="Trees E."/>
            <person name="Katz L.S."/>
            <person name="Carleton-Romer H.A."/>
            <person name="Stroika S."/>
            <person name="Kucerova Z."/>
            <person name="Roache K.F."/>
            <person name="Sabol A.L."/>
            <person name="Besser J."/>
            <person name="Gerner-Smidt P."/>
        </authorList>
    </citation>
    <scope>NUCLEOTIDE SEQUENCE [LARGE SCALE GENOMIC DNA]</scope>
    <source>
        <strain evidence="2 5">PNUSAC003589</strain>
    </source>
</reference>
<gene>
    <name evidence="3" type="ORF">B7A03_02570</name>
    <name evidence="2" type="ORF">C1418_06545</name>
</gene>
<evidence type="ECO:0000313" key="2">
    <source>
        <dbReference type="EMBL" id="EAK3959478.1"/>
    </source>
</evidence>
<dbReference type="InterPro" id="IPR036034">
    <property type="entry name" value="PDZ_sf"/>
</dbReference>
<feature type="domain" description="PDZ" evidence="1">
    <location>
        <begin position="251"/>
        <end position="332"/>
    </location>
</feature>
<accession>A0A1D9BME3</accession>
<dbReference type="Pfam" id="PF24314">
    <property type="entry name" value="DUF7488"/>
    <property type="match status" value="1"/>
</dbReference>
<dbReference type="SMART" id="SM00228">
    <property type="entry name" value="PDZ"/>
    <property type="match status" value="2"/>
</dbReference>
<name>A0A1D9BME3_CAMJU</name>
<organism evidence="3 4">
    <name type="scientific">Campylobacter jejuni</name>
    <dbReference type="NCBI Taxonomy" id="197"/>
    <lineage>
        <taxon>Bacteria</taxon>
        <taxon>Pseudomonadati</taxon>
        <taxon>Campylobacterota</taxon>
        <taxon>Epsilonproteobacteria</taxon>
        <taxon>Campylobacterales</taxon>
        <taxon>Campylobacteraceae</taxon>
        <taxon>Campylobacter</taxon>
    </lineage>
</organism>
<dbReference type="SUPFAM" id="SSF50156">
    <property type="entry name" value="PDZ domain-like"/>
    <property type="match status" value="2"/>
</dbReference>
<dbReference type="PROSITE" id="PS50106">
    <property type="entry name" value="PDZ"/>
    <property type="match status" value="1"/>
</dbReference>
<comment type="caution">
    <text evidence="3">The sequence shown here is derived from an EMBL/GenBank/DDBJ whole genome shotgun (WGS) entry which is preliminary data.</text>
</comment>